<keyword evidence="4" id="KW-1185">Reference proteome</keyword>
<dbReference type="KEGG" id="uam:UABAM_03845"/>
<sequence>MAKNLRLLAILCLLICVSNSYAQKYDFKFDLITCDRKSKYLHEPDGELTVSMALPRRMDKKDLQKLQKAGEKQLRSERYRIEREMLAFNEEIDEVNFLSRLSYKEVSELEDEANDKWEQNRSLAQRAVKRALEKEWKNLQKNKSMYKRHRFKVAFRISSNVVAIASSLAAIFSSGGTNIAAYASLVSSTASLGGNMKNAGSDVFKNATEVYAVLIQINSIAKKIKAAKEKGVSDRKMKRLEDELSKARKSLSKKADAYRSSLGEIEIKAEKLQEQIEAVEKKRKSIPFDKMDHDDTEDKVKKIDDTLDEMREDLEELQEKLEEAEKLTEKVDQLSEIDKSIDGFGSVSKMSGLLASITNLSQHITKIIE</sequence>
<dbReference type="Proteomes" id="UP000326354">
    <property type="component" value="Chromosome"/>
</dbReference>
<feature type="chain" id="PRO_5024984740" description="DUF5667 domain-containing protein" evidence="2">
    <location>
        <begin position="23"/>
        <end position="369"/>
    </location>
</feature>
<dbReference type="EMBL" id="AP019860">
    <property type="protein sequence ID" value="BBM85476.1"/>
    <property type="molecule type" value="Genomic_DNA"/>
</dbReference>
<dbReference type="RefSeq" id="WP_151969575.1">
    <property type="nucleotide sequence ID" value="NZ_AP019860.1"/>
</dbReference>
<protein>
    <recommendedName>
        <fullName evidence="5">DUF5667 domain-containing protein</fullName>
    </recommendedName>
</protein>
<organism evidence="3 4">
    <name type="scientific">Uabimicrobium amorphum</name>
    <dbReference type="NCBI Taxonomy" id="2596890"/>
    <lineage>
        <taxon>Bacteria</taxon>
        <taxon>Pseudomonadati</taxon>
        <taxon>Planctomycetota</taxon>
        <taxon>Candidatus Uabimicrobiia</taxon>
        <taxon>Candidatus Uabimicrobiales</taxon>
        <taxon>Candidatus Uabimicrobiaceae</taxon>
        <taxon>Candidatus Uabimicrobium</taxon>
    </lineage>
</organism>
<evidence type="ECO:0000313" key="4">
    <source>
        <dbReference type="Proteomes" id="UP000326354"/>
    </source>
</evidence>
<feature type="coiled-coil region" evidence="1">
    <location>
        <begin position="237"/>
        <end position="337"/>
    </location>
</feature>
<evidence type="ECO:0008006" key="5">
    <source>
        <dbReference type="Google" id="ProtNLM"/>
    </source>
</evidence>
<dbReference type="AlphaFoldDB" id="A0A5S9F478"/>
<proteinExistence type="predicted"/>
<accession>A0A5S9F478</accession>
<name>A0A5S9F478_UABAM</name>
<evidence type="ECO:0000313" key="3">
    <source>
        <dbReference type="EMBL" id="BBM85476.1"/>
    </source>
</evidence>
<keyword evidence="2" id="KW-0732">Signal</keyword>
<reference evidence="3 4" key="1">
    <citation type="submission" date="2019-08" db="EMBL/GenBank/DDBJ databases">
        <title>Complete genome sequence of Candidatus Uab amorphum.</title>
        <authorList>
            <person name="Shiratori T."/>
            <person name="Suzuki S."/>
            <person name="Kakizawa Y."/>
            <person name="Ishida K."/>
        </authorList>
    </citation>
    <scope>NUCLEOTIDE SEQUENCE [LARGE SCALE GENOMIC DNA]</scope>
    <source>
        <strain evidence="3 4">SRT547</strain>
    </source>
</reference>
<evidence type="ECO:0000256" key="2">
    <source>
        <dbReference type="SAM" id="SignalP"/>
    </source>
</evidence>
<feature type="signal peptide" evidence="2">
    <location>
        <begin position="1"/>
        <end position="22"/>
    </location>
</feature>
<gene>
    <name evidence="3" type="ORF">UABAM_03845</name>
</gene>
<keyword evidence="1" id="KW-0175">Coiled coil</keyword>
<evidence type="ECO:0000256" key="1">
    <source>
        <dbReference type="SAM" id="Coils"/>
    </source>
</evidence>